<dbReference type="FunFam" id="1.10.10.10:FF:000038">
    <property type="entry name" value="Glycine cleavage system transcriptional activator"/>
    <property type="match status" value="1"/>
</dbReference>
<dbReference type="AlphaFoldDB" id="D4X644"/>
<evidence type="ECO:0000313" key="8">
    <source>
        <dbReference type="Proteomes" id="UP000004510"/>
    </source>
</evidence>
<dbReference type="GO" id="GO:0043565">
    <property type="term" value="F:sequence-specific DNA binding"/>
    <property type="evidence" value="ECO:0007669"/>
    <property type="project" value="TreeGrafter"/>
</dbReference>
<evidence type="ECO:0000259" key="6">
    <source>
        <dbReference type="PROSITE" id="PS50931"/>
    </source>
</evidence>
<dbReference type="Pfam" id="PF03466">
    <property type="entry name" value="LysR_substrate"/>
    <property type="match status" value="1"/>
</dbReference>
<dbReference type="InterPro" id="IPR058163">
    <property type="entry name" value="LysR-type_TF_proteobact-type"/>
</dbReference>
<dbReference type="PANTHER" id="PTHR30537:SF74">
    <property type="entry name" value="HTH-TYPE TRANSCRIPTIONAL REGULATOR TRPI"/>
    <property type="match status" value="1"/>
</dbReference>
<dbReference type="Gene3D" id="1.10.10.10">
    <property type="entry name" value="Winged helix-like DNA-binding domain superfamily/Winged helix DNA-binding domain"/>
    <property type="match status" value="1"/>
</dbReference>
<accession>D4X644</accession>
<dbReference type="Pfam" id="PF00126">
    <property type="entry name" value="HTH_1"/>
    <property type="match status" value="1"/>
</dbReference>
<comment type="caution">
    <text evidence="7">The sequence shown here is derived from an EMBL/GenBank/DDBJ whole genome shotgun (WGS) entry which is preliminary data.</text>
</comment>
<dbReference type="InterPro" id="IPR005119">
    <property type="entry name" value="LysR_subst-bd"/>
</dbReference>
<evidence type="ECO:0000256" key="3">
    <source>
        <dbReference type="ARBA" id="ARBA00023125"/>
    </source>
</evidence>
<dbReference type="NCBIfam" id="NF008352">
    <property type="entry name" value="PRK11139.1"/>
    <property type="match status" value="1"/>
</dbReference>
<dbReference type="SUPFAM" id="SSF53850">
    <property type="entry name" value="Periplasmic binding protein-like II"/>
    <property type="match status" value="1"/>
</dbReference>
<name>D4X644_9BURK</name>
<dbReference type="PANTHER" id="PTHR30537">
    <property type="entry name" value="HTH-TYPE TRANSCRIPTIONAL REGULATOR"/>
    <property type="match status" value="1"/>
</dbReference>
<dbReference type="PROSITE" id="PS50931">
    <property type="entry name" value="HTH_LYSR"/>
    <property type="match status" value="1"/>
</dbReference>
<dbReference type="CDD" id="cd08432">
    <property type="entry name" value="PBP2_GcdR_TrpI_HvrB_AmpR_like"/>
    <property type="match status" value="1"/>
</dbReference>
<keyword evidence="3" id="KW-0238">DNA-binding</keyword>
<gene>
    <name evidence="7" type="primary">gcvA3</name>
    <name evidence="7" type="ORF">HMPREF0004_0859</name>
</gene>
<proteinExistence type="inferred from homology"/>
<evidence type="ECO:0000256" key="2">
    <source>
        <dbReference type="ARBA" id="ARBA00023015"/>
    </source>
</evidence>
<dbReference type="PRINTS" id="PR00039">
    <property type="entry name" value="HTHLYSR"/>
</dbReference>
<evidence type="ECO:0000256" key="4">
    <source>
        <dbReference type="ARBA" id="ARBA00023163"/>
    </source>
</evidence>
<protein>
    <submittedName>
        <fullName evidence="7">LysR substrate binding domain protein</fullName>
    </submittedName>
</protein>
<feature type="region of interest" description="Disordered" evidence="5">
    <location>
        <begin position="1"/>
        <end position="29"/>
    </location>
</feature>
<dbReference type="Gene3D" id="3.40.190.10">
    <property type="entry name" value="Periplasmic binding protein-like II"/>
    <property type="match status" value="2"/>
</dbReference>
<dbReference type="GO" id="GO:0006351">
    <property type="term" value="P:DNA-templated transcription"/>
    <property type="evidence" value="ECO:0007669"/>
    <property type="project" value="TreeGrafter"/>
</dbReference>
<dbReference type="PATRIC" id="fig|742159.3.peg.1701"/>
<evidence type="ECO:0000313" key="7">
    <source>
        <dbReference type="EMBL" id="EFF77680.1"/>
    </source>
</evidence>
<dbReference type="eggNOG" id="COG0583">
    <property type="taxonomic scope" value="Bacteria"/>
</dbReference>
<dbReference type="InterPro" id="IPR036388">
    <property type="entry name" value="WH-like_DNA-bd_sf"/>
</dbReference>
<evidence type="ECO:0000256" key="5">
    <source>
        <dbReference type="SAM" id="MobiDB-lite"/>
    </source>
</evidence>
<dbReference type="InterPro" id="IPR000847">
    <property type="entry name" value="LysR_HTH_N"/>
</dbReference>
<organism evidence="7 8">
    <name type="scientific">Achromobacter piechaudii ATCC 43553</name>
    <dbReference type="NCBI Taxonomy" id="742159"/>
    <lineage>
        <taxon>Bacteria</taxon>
        <taxon>Pseudomonadati</taxon>
        <taxon>Pseudomonadota</taxon>
        <taxon>Betaproteobacteria</taxon>
        <taxon>Burkholderiales</taxon>
        <taxon>Alcaligenaceae</taxon>
        <taxon>Achromobacter</taxon>
    </lineage>
</organism>
<dbReference type="HOGENOM" id="CLU_039613_37_0_4"/>
<feature type="domain" description="HTH lysR-type" evidence="6">
    <location>
        <begin position="54"/>
        <end position="106"/>
    </location>
</feature>
<reference evidence="8" key="1">
    <citation type="submission" date="2010-03" db="EMBL/GenBank/DDBJ databases">
        <title>Complete sequence of Mobiluncus curtisii ATCC 43063.</title>
        <authorList>
            <person name="Muzny D."/>
            <person name="Qin X."/>
            <person name="Deng J."/>
            <person name="Jiang H."/>
            <person name="Liu Y."/>
            <person name="Qu J."/>
            <person name="Song X.-Z."/>
            <person name="Zhang L."/>
            <person name="Thornton R."/>
            <person name="Coyle M."/>
            <person name="Francisco L."/>
            <person name="Jackson L."/>
            <person name="Javaid M."/>
            <person name="Korchina V."/>
            <person name="Kovar C."/>
            <person name="Mata R."/>
            <person name="Mathew T."/>
            <person name="Ngo R."/>
            <person name="Nguyen L."/>
            <person name="Nguyen N."/>
            <person name="Okwuonu G."/>
            <person name="Ongeri F."/>
            <person name="Pham C."/>
            <person name="Simmons D."/>
            <person name="Wilczek-Boney K."/>
            <person name="Hale W."/>
            <person name="Jakkamsetti A."/>
            <person name="Pham P."/>
            <person name="Ruth R."/>
            <person name="San Lucas F."/>
            <person name="Warren J."/>
            <person name="Zhang J."/>
            <person name="Zhao Z."/>
            <person name="Zhou C."/>
            <person name="Zhu D."/>
            <person name="Lee S."/>
            <person name="Bess C."/>
            <person name="Blankenburg K."/>
            <person name="Forbes L."/>
            <person name="Fu Q."/>
            <person name="Gubbala S."/>
            <person name="Hirani K."/>
            <person name="Jayaseelan J.C."/>
            <person name="Lara F."/>
            <person name="Munidasa M."/>
            <person name="Palculict T."/>
            <person name="Patil S."/>
            <person name="Pu L.-L."/>
            <person name="Saada N."/>
            <person name="Tang L."/>
            <person name="Weissenberger G."/>
            <person name="Zhu Y."/>
            <person name="Hemphill L."/>
            <person name="Shang Y."/>
            <person name="Youmans B."/>
            <person name="Ayvaz T."/>
            <person name="Ross M."/>
            <person name="Santibanez J."/>
            <person name="Aqrawi P."/>
            <person name="Gross S."/>
            <person name="Joshi V."/>
            <person name="Fowler G."/>
            <person name="Nazareth L."/>
            <person name="Reid J."/>
            <person name="Worley K."/>
            <person name="Petrosino J."/>
            <person name="Highlander S."/>
            <person name="Gibbs R."/>
            <person name="Gibbs R."/>
        </authorList>
    </citation>
    <scope>NUCLEOTIDE SEQUENCE [LARGE SCALE GENOMIC DNA]</scope>
    <source>
        <strain evidence="8">ATCC 43553</strain>
    </source>
</reference>
<dbReference type="GO" id="GO:0003700">
    <property type="term" value="F:DNA-binding transcription factor activity"/>
    <property type="evidence" value="ECO:0007669"/>
    <property type="project" value="InterPro"/>
</dbReference>
<sequence>MRSFVPDTRCMDGQPSAATKGQPRRKRVGYRASPSTLVLPAMRSTRSLPALVSLRAFEAAARRLSFSLAAQELFVTQSAISHHIQRLERELGVALFERRTRAVALTPEGLAYFQHVHPAFELLRQGTDQLRASAAPRVTLKVGLLASFATRWLAPRLPAFAAAHPEIDLQLLPDIGLADVAGGDVDVAIRYGRGSWPGVASRLLMTEHLSVVGAPGLVSGRKRPRTPDDLLRHPLLTSHARQPFEWDAWARQFGMDLGRAQNVHLHDYNIVVEAALAGQGLAMGRHRLIASHLASGALVQALPGAVLKDPRIGWWFVAPRGALPPQAAALRDWLTEAARADEPLASSTH</sequence>
<comment type="similarity">
    <text evidence="1">Belongs to the LysR transcriptional regulatory family.</text>
</comment>
<dbReference type="EMBL" id="ADMS01000020">
    <property type="protein sequence ID" value="EFF77680.1"/>
    <property type="molecule type" value="Genomic_DNA"/>
</dbReference>
<dbReference type="InterPro" id="IPR036390">
    <property type="entry name" value="WH_DNA-bd_sf"/>
</dbReference>
<evidence type="ECO:0000256" key="1">
    <source>
        <dbReference type="ARBA" id="ARBA00009437"/>
    </source>
</evidence>
<keyword evidence="2" id="KW-0805">Transcription regulation</keyword>
<dbReference type="SUPFAM" id="SSF46785">
    <property type="entry name" value="Winged helix' DNA-binding domain"/>
    <property type="match status" value="1"/>
</dbReference>
<keyword evidence="4" id="KW-0804">Transcription</keyword>
<dbReference type="Proteomes" id="UP000004510">
    <property type="component" value="Unassembled WGS sequence"/>
</dbReference>